<reference evidence="1 2" key="1">
    <citation type="submission" date="2023-11" db="EMBL/GenBank/DDBJ databases">
        <title>The common occurrence of Acinetobacte faecalis in cattle feces and its emended description.</title>
        <authorList>
            <person name="Kyselkova M."/>
            <person name="Xanthopoulou K."/>
            <person name="Shestivska V."/>
            <person name="Spanelova P."/>
            <person name="Maixnerova M."/>
            <person name="Higgins P.G."/>
            <person name="Nemec A."/>
        </authorList>
    </citation>
    <scope>NUCLEOTIDE SEQUENCE [LARGE SCALE GENOMIC DNA]</scope>
    <source>
        <strain evidence="1 2">ANC 7483</strain>
    </source>
</reference>
<dbReference type="EMBL" id="JAXHPL010000096">
    <property type="protein sequence ID" value="MDY6487911.1"/>
    <property type="molecule type" value="Genomic_DNA"/>
</dbReference>
<evidence type="ECO:0000313" key="1">
    <source>
        <dbReference type="EMBL" id="MDY6487911.1"/>
    </source>
</evidence>
<dbReference type="Proteomes" id="UP001278995">
    <property type="component" value="Unassembled WGS sequence"/>
</dbReference>
<proteinExistence type="predicted"/>
<protein>
    <submittedName>
        <fullName evidence="1">Uncharacterized protein</fullName>
    </submittedName>
</protein>
<comment type="caution">
    <text evidence="1">The sequence shown here is derived from an EMBL/GenBank/DDBJ whole genome shotgun (WGS) entry which is preliminary data.</text>
</comment>
<gene>
    <name evidence="1" type="ORF">SKM51_12035</name>
</gene>
<dbReference type="RefSeq" id="WP_104489960.1">
    <property type="nucleotide sequence ID" value="NZ_JAXHPL010000096.1"/>
</dbReference>
<name>A0AB35V205_9GAMM</name>
<evidence type="ECO:0000313" key="2">
    <source>
        <dbReference type="Proteomes" id="UP001278995"/>
    </source>
</evidence>
<sequence>MGQKLIQFGFDIHVEMSLDEIIQALRFCPITYEVERLDSQHFFFKVEDSYQKNLILNFLNDFKLRKELNKQVSPQQKSFVDAIILASISK</sequence>
<organism evidence="1 2">
    <name type="scientific">Acinetobacter faecalis</name>
    <dbReference type="NCBI Taxonomy" id="2665161"/>
    <lineage>
        <taxon>Bacteria</taxon>
        <taxon>Pseudomonadati</taxon>
        <taxon>Pseudomonadota</taxon>
        <taxon>Gammaproteobacteria</taxon>
        <taxon>Moraxellales</taxon>
        <taxon>Moraxellaceae</taxon>
        <taxon>Acinetobacter</taxon>
    </lineage>
</organism>
<accession>A0AB35V205</accession>
<dbReference type="AlphaFoldDB" id="A0AB35V205"/>